<protein>
    <submittedName>
        <fullName evidence="1">Uncharacterized protein</fullName>
    </submittedName>
</protein>
<name>A0A2N1NJM3_9GLOM</name>
<reference evidence="1 2" key="2">
    <citation type="submission" date="2017-10" db="EMBL/GenBank/DDBJ databases">
        <title>Extensive intraspecific genome diversity in a model arbuscular mycorrhizal fungus.</title>
        <authorList>
            <person name="Chen E.C.H."/>
            <person name="Morin E."/>
            <person name="Baudet D."/>
            <person name="Noel J."/>
            <person name="Ndikumana S."/>
            <person name="Charron P."/>
            <person name="St-Onge C."/>
            <person name="Giorgi J."/>
            <person name="Grigoriev I.V."/>
            <person name="Roux C."/>
            <person name="Martin F.M."/>
            <person name="Corradi N."/>
        </authorList>
    </citation>
    <scope>NUCLEOTIDE SEQUENCE [LARGE SCALE GENOMIC DNA]</scope>
    <source>
        <strain evidence="1 2">C2</strain>
    </source>
</reference>
<evidence type="ECO:0000313" key="1">
    <source>
        <dbReference type="EMBL" id="PKK74034.1"/>
    </source>
</evidence>
<gene>
    <name evidence="1" type="ORF">RhiirC2_739621</name>
</gene>
<feature type="non-terminal residue" evidence="1">
    <location>
        <position position="56"/>
    </location>
</feature>
<accession>A0A2N1NJM3</accession>
<evidence type="ECO:0000313" key="2">
    <source>
        <dbReference type="Proteomes" id="UP000233469"/>
    </source>
</evidence>
<dbReference type="EMBL" id="LLXL01000331">
    <property type="protein sequence ID" value="PKK74034.1"/>
    <property type="molecule type" value="Genomic_DNA"/>
</dbReference>
<organism evidence="1 2">
    <name type="scientific">Rhizophagus irregularis</name>
    <dbReference type="NCBI Taxonomy" id="588596"/>
    <lineage>
        <taxon>Eukaryota</taxon>
        <taxon>Fungi</taxon>
        <taxon>Fungi incertae sedis</taxon>
        <taxon>Mucoromycota</taxon>
        <taxon>Glomeromycotina</taxon>
        <taxon>Glomeromycetes</taxon>
        <taxon>Glomerales</taxon>
        <taxon>Glomeraceae</taxon>
        <taxon>Rhizophagus</taxon>
    </lineage>
</organism>
<comment type="caution">
    <text evidence="1">The sequence shown here is derived from an EMBL/GenBank/DDBJ whole genome shotgun (WGS) entry which is preliminary data.</text>
</comment>
<reference evidence="1 2" key="1">
    <citation type="submission" date="2016-04" db="EMBL/GenBank/DDBJ databases">
        <title>Genome analyses suggest a sexual origin of heterokaryosis in a supposedly ancient asexual fungus.</title>
        <authorList>
            <person name="Ropars J."/>
            <person name="Sedzielewska K."/>
            <person name="Noel J."/>
            <person name="Charron P."/>
            <person name="Farinelli L."/>
            <person name="Marton T."/>
            <person name="Kruger M."/>
            <person name="Pelin A."/>
            <person name="Brachmann A."/>
            <person name="Corradi N."/>
        </authorList>
    </citation>
    <scope>NUCLEOTIDE SEQUENCE [LARGE SCALE GENOMIC DNA]</scope>
    <source>
        <strain evidence="1 2">C2</strain>
    </source>
</reference>
<sequence length="56" mass="6746">MFKKFHVTKPNRTGFMKSADREVTFFQFDDLLENTNQINLRIYTNDYHAHALFYGI</sequence>
<dbReference type="Proteomes" id="UP000233469">
    <property type="component" value="Unassembled WGS sequence"/>
</dbReference>
<dbReference type="AlphaFoldDB" id="A0A2N1NJM3"/>
<proteinExistence type="predicted"/>